<feature type="region of interest" description="Disordered" evidence="2">
    <location>
        <begin position="233"/>
        <end position="296"/>
    </location>
</feature>
<feature type="compositionally biased region" description="Basic and acidic residues" evidence="2">
    <location>
        <begin position="233"/>
        <end position="248"/>
    </location>
</feature>
<dbReference type="Gene3D" id="2.60.40.1210">
    <property type="entry name" value="Cellobiose dehydrogenase, cytochrome domain"/>
    <property type="match status" value="1"/>
</dbReference>
<feature type="compositionally biased region" description="Acidic residues" evidence="2">
    <location>
        <begin position="269"/>
        <end position="280"/>
    </location>
</feature>
<feature type="region of interest" description="Disordered" evidence="2">
    <location>
        <begin position="189"/>
        <end position="221"/>
    </location>
</feature>
<comment type="caution">
    <text evidence="3">The sequence shown here is derived from an EMBL/GenBank/DDBJ whole genome shotgun (WGS) entry which is preliminary data.</text>
</comment>
<dbReference type="SUPFAM" id="SSF49344">
    <property type="entry name" value="CBD9-like"/>
    <property type="match status" value="1"/>
</dbReference>
<dbReference type="AlphaFoldDB" id="A0A9P5SR19"/>
<feature type="region of interest" description="Disordered" evidence="2">
    <location>
        <begin position="336"/>
        <end position="374"/>
    </location>
</feature>
<evidence type="ECO:0000256" key="1">
    <source>
        <dbReference type="SAM" id="Coils"/>
    </source>
</evidence>
<reference evidence="3" key="1">
    <citation type="journal article" date="2020" name="Fungal Divers.">
        <title>Resolving the Mortierellaceae phylogeny through synthesis of multi-gene phylogenetics and phylogenomics.</title>
        <authorList>
            <person name="Vandepol N."/>
            <person name="Liber J."/>
            <person name="Desiro A."/>
            <person name="Na H."/>
            <person name="Kennedy M."/>
            <person name="Barry K."/>
            <person name="Grigoriev I.V."/>
            <person name="Miller A.N."/>
            <person name="O'Donnell K."/>
            <person name="Stajich J.E."/>
            <person name="Bonito G."/>
        </authorList>
    </citation>
    <scope>NUCLEOTIDE SEQUENCE</scope>
    <source>
        <strain evidence="3">NVP1</strain>
    </source>
</reference>
<gene>
    <name evidence="3" type="ORF">BG006_001808</name>
</gene>
<evidence type="ECO:0000256" key="2">
    <source>
        <dbReference type="SAM" id="MobiDB-lite"/>
    </source>
</evidence>
<feature type="compositionally biased region" description="Basic and acidic residues" evidence="2">
    <location>
        <begin position="141"/>
        <end position="159"/>
    </location>
</feature>
<feature type="region of interest" description="Disordered" evidence="2">
    <location>
        <begin position="132"/>
        <end position="159"/>
    </location>
</feature>
<sequence>MIRVPVVNGVALAQDSHEGEDSGGVRTTGPWVELDHQDALEALKKDHINDPQHYSHTTETKPGEHKIDEATTQEPVAGKALISGEQVTEKNAEAKVAKKHHPTWLDFGDMESDLGVLMSFKAADSEVEKSLEQPVAEVEGEAEKENEVELTKEVDSEEEPNKVHSAWLDFFSIDSDMGVLASFRAAVDEGEGVNEPPRPAADSLPKGTVPGPESKQQTTLDVSDIVAEKVTDAIDHPVDATVDEEPRPQEPTTSTPSAQEFDLHHYQDDGDEETDNEDDTTSNGKNVDASVEINRTPLKGQAVLKNHLNKNDDHFDHDQTLSDRELEIRKGAIRLGKHHHHHITSKRMSELESEFESPEYSLQQQQQQQQQQQELHLEGTPKILLETREGEAQQASPPPLVIPDTILHRGLVPSVQGGHHCTPQFCVNTTLSPDGRFATFHIERNLAATGWISLGIGYAMTMADLIILWPNPTAEHPRGAVLSRRTSHAYVEPQLVGHALPGRDGIKADSASEANLYPANEYILHNTVPVVAAAGGAAPAVAVATGVFPDKKFIVQFTRPVKIRNRAFKLTPGQTQDFCWAYSPNPISPDSVGDPGAHIDKHFSVGSFAMDVGANQPQLKEVVAQLRKEDEREEAEEQALKAKELEESNRRLAEEEAAEYGEEGWKEVVVEEQHAGKVSSSAADSFALQGLSCLTALAVLYLFR</sequence>
<feature type="compositionally biased region" description="Low complexity" evidence="2">
    <location>
        <begin position="363"/>
        <end position="373"/>
    </location>
</feature>
<dbReference type="Proteomes" id="UP000696485">
    <property type="component" value="Unassembled WGS sequence"/>
</dbReference>
<feature type="compositionally biased region" description="Basic residues" evidence="2">
    <location>
        <begin position="336"/>
        <end position="345"/>
    </location>
</feature>
<dbReference type="EMBL" id="JAAAUY010000138">
    <property type="protein sequence ID" value="KAF9334625.1"/>
    <property type="molecule type" value="Genomic_DNA"/>
</dbReference>
<evidence type="ECO:0000313" key="4">
    <source>
        <dbReference type="Proteomes" id="UP000696485"/>
    </source>
</evidence>
<protein>
    <recommendedName>
        <fullName evidence="5">DOMON domain-containing protein</fullName>
    </recommendedName>
</protein>
<feature type="coiled-coil region" evidence="1">
    <location>
        <begin position="623"/>
        <end position="663"/>
    </location>
</feature>
<keyword evidence="1" id="KW-0175">Coiled coil</keyword>
<organism evidence="3 4">
    <name type="scientific">Podila minutissima</name>
    <dbReference type="NCBI Taxonomy" id="64525"/>
    <lineage>
        <taxon>Eukaryota</taxon>
        <taxon>Fungi</taxon>
        <taxon>Fungi incertae sedis</taxon>
        <taxon>Mucoromycota</taxon>
        <taxon>Mortierellomycotina</taxon>
        <taxon>Mortierellomycetes</taxon>
        <taxon>Mortierellales</taxon>
        <taxon>Mortierellaceae</taxon>
        <taxon>Podila</taxon>
    </lineage>
</organism>
<evidence type="ECO:0000313" key="3">
    <source>
        <dbReference type="EMBL" id="KAF9334625.1"/>
    </source>
</evidence>
<proteinExistence type="predicted"/>
<keyword evidence="4" id="KW-1185">Reference proteome</keyword>
<name>A0A9P5SR19_9FUNG</name>
<accession>A0A9P5SR19</accession>
<evidence type="ECO:0008006" key="5">
    <source>
        <dbReference type="Google" id="ProtNLM"/>
    </source>
</evidence>